<protein>
    <submittedName>
        <fullName evidence="2">Uncharacterized protein</fullName>
    </submittedName>
</protein>
<dbReference type="RefSeq" id="XP_047838883.1">
    <property type="nucleotide sequence ID" value="XM_047982913.1"/>
</dbReference>
<sequence>MRPSLFIIAALATMALGKTHAFATSLRDMKKAASGMNKAVTVWSDVNVRVPIRRQSRALSKTFNRAAKAARKDLARAAKRRGMAAVPLEMVRIVAREAKGLATLLRYVAKKEPAGHFQGIG</sequence>
<dbReference type="KEGG" id="ptkz:JDV02_001937"/>
<dbReference type="GeneID" id="72063898"/>
<keyword evidence="1" id="KW-0732">Signal</keyword>
<dbReference type="EMBL" id="CP086355">
    <property type="protein sequence ID" value="UNI15402.1"/>
    <property type="molecule type" value="Genomic_DNA"/>
</dbReference>
<dbReference type="AlphaFoldDB" id="A0A9Q8Q9X2"/>
<accession>A0A9Q8Q9X2</accession>
<reference evidence="2" key="1">
    <citation type="submission" date="2021-11" db="EMBL/GenBank/DDBJ databases">
        <title>Purpureocillium_takamizusanense_genome.</title>
        <authorList>
            <person name="Nguyen N.-H."/>
        </authorList>
    </citation>
    <scope>NUCLEOTIDE SEQUENCE</scope>
    <source>
        <strain evidence="2">PT3</strain>
    </source>
</reference>
<organism evidence="2 3">
    <name type="scientific">Purpureocillium takamizusanense</name>
    <dbReference type="NCBI Taxonomy" id="2060973"/>
    <lineage>
        <taxon>Eukaryota</taxon>
        <taxon>Fungi</taxon>
        <taxon>Dikarya</taxon>
        <taxon>Ascomycota</taxon>
        <taxon>Pezizomycotina</taxon>
        <taxon>Sordariomycetes</taxon>
        <taxon>Hypocreomycetidae</taxon>
        <taxon>Hypocreales</taxon>
        <taxon>Ophiocordycipitaceae</taxon>
        <taxon>Purpureocillium</taxon>
    </lineage>
</organism>
<feature type="chain" id="PRO_5040491186" evidence="1">
    <location>
        <begin position="22"/>
        <end position="121"/>
    </location>
</feature>
<dbReference type="Proteomes" id="UP000829364">
    <property type="component" value="Chromosome 2"/>
</dbReference>
<feature type="signal peptide" evidence="1">
    <location>
        <begin position="1"/>
        <end position="21"/>
    </location>
</feature>
<proteinExistence type="predicted"/>
<name>A0A9Q8Q9X2_9HYPO</name>
<gene>
    <name evidence="2" type="ORF">JDV02_001937</name>
</gene>
<evidence type="ECO:0000313" key="3">
    <source>
        <dbReference type="Proteomes" id="UP000829364"/>
    </source>
</evidence>
<evidence type="ECO:0000256" key="1">
    <source>
        <dbReference type="SAM" id="SignalP"/>
    </source>
</evidence>
<evidence type="ECO:0000313" key="2">
    <source>
        <dbReference type="EMBL" id="UNI15402.1"/>
    </source>
</evidence>
<keyword evidence="3" id="KW-1185">Reference proteome</keyword>